<dbReference type="InterPro" id="IPR006639">
    <property type="entry name" value="Preselin/SPP"/>
</dbReference>
<evidence type="ECO:0000256" key="2">
    <source>
        <dbReference type="ARBA" id="ARBA00022692"/>
    </source>
</evidence>
<comment type="domain">
    <text evidence="11">The PAL motif is required for normal active site conformation.</text>
</comment>
<dbReference type="PANTHER" id="PTHR10202">
    <property type="entry name" value="PRESENILIN"/>
    <property type="match status" value="1"/>
</dbReference>
<comment type="function">
    <text evidence="9">Probable catalytic subunit of the gamma-secretase complex, an endoprotease complex that catalyzes the intramembrane cleavage of integral membrane proteins such as Notch receptors. Requires the other members of the gamma-secretase complex to have a protease activity.</text>
</comment>
<evidence type="ECO:0000313" key="12">
    <source>
        <dbReference type="EMBL" id="OQR97006.1"/>
    </source>
</evidence>
<dbReference type="EC" id="3.4.23.-" evidence="11"/>
<dbReference type="GO" id="GO:0007219">
    <property type="term" value="P:Notch signaling pathway"/>
    <property type="evidence" value="ECO:0007669"/>
    <property type="project" value="UniProtKB-KW"/>
</dbReference>
<dbReference type="Gene3D" id="1.10.472.100">
    <property type="entry name" value="Presenilin"/>
    <property type="match status" value="1"/>
</dbReference>
<evidence type="ECO:0000313" key="13">
    <source>
        <dbReference type="Proteomes" id="UP000243579"/>
    </source>
</evidence>
<feature type="transmembrane region" description="Helical" evidence="11">
    <location>
        <begin position="166"/>
        <end position="188"/>
    </location>
</feature>
<dbReference type="GO" id="GO:0042500">
    <property type="term" value="F:aspartic endopeptidase activity, intramembrane cleaving"/>
    <property type="evidence" value="ECO:0007669"/>
    <property type="project" value="InterPro"/>
</dbReference>
<dbReference type="PRINTS" id="PR01072">
    <property type="entry name" value="PRESENILIN"/>
</dbReference>
<keyword evidence="5 11" id="KW-0914">Notch signaling pathway</keyword>
<protein>
    <recommendedName>
        <fullName evidence="11">Presenilin</fullName>
        <ecNumber evidence="11">3.4.23.-</ecNumber>
    </recommendedName>
</protein>
<evidence type="ECO:0000256" key="8">
    <source>
        <dbReference type="ARBA" id="ARBA00023136"/>
    </source>
</evidence>
<dbReference type="AlphaFoldDB" id="A0A1V9ZG92"/>
<dbReference type="InterPro" id="IPR042524">
    <property type="entry name" value="Presenilin_C"/>
</dbReference>
<name>A0A1V9ZG92_ACHHY</name>
<feature type="non-terminal residue" evidence="12">
    <location>
        <position position="1"/>
    </location>
</feature>
<feature type="transmembrane region" description="Helical" evidence="11">
    <location>
        <begin position="137"/>
        <end position="159"/>
    </location>
</feature>
<evidence type="ECO:0000256" key="11">
    <source>
        <dbReference type="RuleBase" id="RU361148"/>
    </source>
</evidence>
<keyword evidence="7 11" id="KW-0333">Golgi apparatus</keyword>
<dbReference type="SMART" id="SM00730">
    <property type="entry name" value="PSN"/>
    <property type="match status" value="1"/>
</dbReference>
<evidence type="ECO:0000256" key="7">
    <source>
        <dbReference type="ARBA" id="ARBA00023034"/>
    </source>
</evidence>
<keyword evidence="4 11" id="KW-0256">Endoplasmic reticulum</keyword>
<feature type="transmembrane region" description="Helical" evidence="11">
    <location>
        <begin position="200"/>
        <end position="220"/>
    </location>
</feature>
<dbReference type="Proteomes" id="UP000243579">
    <property type="component" value="Unassembled WGS sequence"/>
</dbReference>
<dbReference type="GO" id="GO:0016485">
    <property type="term" value="P:protein processing"/>
    <property type="evidence" value="ECO:0007669"/>
    <property type="project" value="InterPro"/>
</dbReference>
<dbReference type="GO" id="GO:0070765">
    <property type="term" value="C:gamma-secretase complex"/>
    <property type="evidence" value="ECO:0007669"/>
    <property type="project" value="UniProtKB-ARBA"/>
</dbReference>
<keyword evidence="2 11" id="KW-0812">Transmembrane</keyword>
<dbReference type="PANTHER" id="PTHR10202:SF13">
    <property type="entry name" value="PRESENILIN HOMOLOG"/>
    <property type="match status" value="1"/>
</dbReference>
<comment type="function">
    <text evidence="11">Probable subunit of the gamma-secretase complex, an endoprotease complex that catalyzes the intramembrane cleavage of integral membrane proteins such as Notch receptors.</text>
</comment>
<keyword evidence="13" id="KW-1185">Reference proteome</keyword>
<evidence type="ECO:0000256" key="9">
    <source>
        <dbReference type="ARBA" id="ARBA00053367"/>
    </source>
</evidence>
<dbReference type="GO" id="GO:0005789">
    <property type="term" value="C:endoplasmic reticulum membrane"/>
    <property type="evidence" value="ECO:0007669"/>
    <property type="project" value="UniProtKB-SubCell"/>
</dbReference>
<evidence type="ECO:0000256" key="6">
    <source>
        <dbReference type="ARBA" id="ARBA00022989"/>
    </source>
</evidence>
<keyword evidence="11" id="KW-0645">Protease</keyword>
<dbReference type="EMBL" id="JNBR01000124">
    <property type="protein sequence ID" value="OQR97006.1"/>
    <property type="molecule type" value="Genomic_DNA"/>
</dbReference>
<dbReference type="InterPro" id="IPR001108">
    <property type="entry name" value="Peptidase_A22A"/>
</dbReference>
<comment type="subunit">
    <text evidence="10">Homodimer. Component of the gamma-secretase complex, a complex composed of a presenilin homodimer, nicastrin, aph1 and pen2.</text>
</comment>
<evidence type="ECO:0000256" key="3">
    <source>
        <dbReference type="ARBA" id="ARBA00022801"/>
    </source>
</evidence>
<accession>A0A1V9ZG92</accession>
<gene>
    <name evidence="12" type="ORF">ACHHYP_12884</name>
</gene>
<dbReference type="OrthoDB" id="432970at2759"/>
<keyword evidence="6 11" id="KW-1133">Transmembrane helix</keyword>
<evidence type="ECO:0000256" key="5">
    <source>
        <dbReference type="ARBA" id="ARBA00022976"/>
    </source>
</evidence>
<feature type="transmembrane region" description="Helical" evidence="11">
    <location>
        <begin position="443"/>
        <end position="461"/>
    </location>
</feature>
<sequence length="479" mass="52597">VSITFQEFLHHLQSPNLERRTQPKSLLLVYYSEHVSIQSGLAVLQGAKMNATSVPLMAPPAKNASEGAEAGGIDVQDILHSLGSFRAVLLPVTMTMLLSSLASVVLTDPETADQIARAYLVYLPEEGESGESLLGHALVNALAIVGVFVIATFVIVFCYKYNFTSFLVGYMFFSSAVLLGILGGHLATVLLERLHVAVDVISWAVVMYNFAIVGVLSIFYQKGLPMPVTQSYLVAVSIIMAWQLSKFPEWTTWALVVVLAFYDLCAVLTPCGPLKCLVNLIQAEGRPLPGLLYEAEVQTQFHTEPSYYQHGGPLPKSTDVCTFTRRRSKPQDDDEQTAAEPLLARPDARERLVRFYEAVNPKQVARVDEVLARYEGREDELWADLARKYEDNTIKLGLGDFVFYSVLVSRAALYDVAAMWACAVAILMGLGGTLFLLGIHKQALPALPISILLGVAVYAWMRAVLIDYMNATLALGLET</sequence>
<dbReference type="Pfam" id="PF01080">
    <property type="entry name" value="Presenilin"/>
    <property type="match status" value="1"/>
</dbReference>
<evidence type="ECO:0000256" key="4">
    <source>
        <dbReference type="ARBA" id="ARBA00022824"/>
    </source>
</evidence>
<reference evidence="12 13" key="1">
    <citation type="journal article" date="2014" name="Genome Biol. Evol.">
        <title>The secreted proteins of Achlya hypogyna and Thraustotheca clavata identify the ancestral oomycete secretome and reveal gene acquisitions by horizontal gene transfer.</title>
        <authorList>
            <person name="Misner I."/>
            <person name="Blouin N."/>
            <person name="Leonard G."/>
            <person name="Richards T.A."/>
            <person name="Lane C.E."/>
        </authorList>
    </citation>
    <scope>NUCLEOTIDE SEQUENCE [LARGE SCALE GENOMIC DNA]</scope>
    <source>
        <strain evidence="12 13">ATCC 48635</strain>
    </source>
</reference>
<dbReference type="GO" id="GO:0044351">
    <property type="term" value="P:macropinocytosis"/>
    <property type="evidence" value="ECO:0007669"/>
    <property type="project" value="UniProtKB-ARBA"/>
</dbReference>
<dbReference type="FunFam" id="1.10.472.100:FF:000003">
    <property type="entry name" value="Presenilin"/>
    <property type="match status" value="1"/>
</dbReference>
<keyword evidence="3 11" id="KW-0378">Hydrolase</keyword>
<organism evidence="12 13">
    <name type="scientific">Achlya hypogyna</name>
    <name type="common">Oomycete</name>
    <name type="synonym">Protoachlya hypogyna</name>
    <dbReference type="NCBI Taxonomy" id="1202772"/>
    <lineage>
        <taxon>Eukaryota</taxon>
        <taxon>Sar</taxon>
        <taxon>Stramenopiles</taxon>
        <taxon>Oomycota</taxon>
        <taxon>Saprolegniomycetes</taxon>
        <taxon>Saprolegniales</taxon>
        <taxon>Achlyaceae</taxon>
        <taxon>Achlya</taxon>
    </lineage>
</organism>
<dbReference type="STRING" id="1202772.A0A1V9ZG92"/>
<comment type="subcellular location">
    <subcellularLocation>
        <location evidence="11">Endoplasmic reticulum membrane</location>
        <topology evidence="11">Multi-pass membrane protein</topology>
    </subcellularLocation>
    <subcellularLocation>
        <location evidence="11">Golgi apparatus membrane</location>
        <topology evidence="11">Multi-pass membrane protein</topology>
    </subcellularLocation>
</comment>
<evidence type="ECO:0000256" key="1">
    <source>
        <dbReference type="ARBA" id="ARBA00008604"/>
    </source>
</evidence>
<feature type="transmembrane region" description="Helical" evidence="11">
    <location>
        <begin position="417"/>
        <end position="437"/>
    </location>
</feature>
<keyword evidence="8 11" id="KW-0472">Membrane</keyword>
<comment type="similarity">
    <text evidence="1 11">Belongs to the peptidase A22A family.</text>
</comment>
<dbReference type="GO" id="GO:0000139">
    <property type="term" value="C:Golgi membrane"/>
    <property type="evidence" value="ECO:0007669"/>
    <property type="project" value="UniProtKB-SubCell"/>
</dbReference>
<comment type="caution">
    <text evidence="12">The sequence shown here is derived from an EMBL/GenBank/DDBJ whole genome shotgun (WGS) entry which is preliminary data.</text>
</comment>
<proteinExistence type="inferred from homology"/>
<evidence type="ECO:0000256" key="10">
    <source>
        <dbReference type="ARBA" id="ARBA00066080"/>
    </source>
</evidence>
<dbReference type="GO" id="GO:0006509">
    <property type="term" value="P:membrane protein ectodomain proteolysis"/>
    <property type="evidence" value="ECO:0007669"/>
    <property type="project" value="TreeGrafter"/>
</dbReference>